<evidence type="ECO:0000313" key="2">
    <source>
        <dbReference type="Proteomes" id="UP000308886"/>
    </source>
</evidence>
<gene>
    <name evidence="1" type="ORF">E5358_09135</name>
</gene>
<dbReference type="Proteomes" id="UP000308886">
    <property type="component" value="Unassembled WGS sequence"/>
</dbReference>
<evidence type="ECO:0000313" key="1">
    <source>
        <dbReference type="EMBL" id="TGX81686.1"/>
    </source>
</evidence>
<keyword evidence="2" id="KW-1185">Reference proteome</keyword>
<sequence length="241" mass="27052">MSNDYFQFKQFTVRQPRAAMKVGTDGVLLGTLGEGGSRVLDIGAGTGVVSLMFAQRFPDAQVTAIEIDDNAYLDAYDNFAASPFADRLTLVKGNFSKFSSDESLWHGQEKPVFDCIVSNPPYYDDSFENPDEGRTRARHTSSLSFHDLVSGAYSLLEDGGFFSASIPVEAFKRFTAECLITGFCMKHCYAIKTVPRKQPKRFILVFKKGMHCEPVEEICCLLNADGSRSEWYQEIMKEFYL</sequence>
<comment type="caution">
    <text evidence="1">The sequence shown here is derived from an EMBL/GenBank/DDBJ whole genome shotgun (WGS) entry which is preliminary data.</text>
</comment>
<dbReference type="EMBL" id="SRZC01000014">
    <property type="protein sequence ID" value="TGX81686.1"/>
    <property type="molecule type" value="Genomic_DNA"/>
</dbReference>
<reference evidence="1" key="1">
    <citation type="submission" date="2019-04" db="EMBL/GenBank/DDBJ databases">
        <title>Microbes associate with the intestines of laboratory mice.</title>
        <authorList>
            <person name="Navarre W."/>
            <person name="Wong E."/>
            <person name="Huang K."/>
            <person name="Tropini C."/>
            <person name="Ng K."/>
            <person name="Yu B."/>
        </authorList>
    </citation>
    <scope>NUCLEOTIDE SEQUENCE</scope>
    <source>
        <strain evidence="1">NM73_A23</strain>
    </source>
</reference>
<protein>
    <submittedName>
        <fullName evidence="1">Methyltransferase domain-containing protein</fullName>
    </submittedName>
</protein>
<organism evidence="1 2">
    <name type="scientific">Palleniella muris</name>
    <dbReference type="NCBI Taxonomy" id="3038145"/>
    <lineage>
        <taxon>Bacteria</taxon>
        <taxon>Pseudomonadati</taxon>
        <taxon>Bacteroidota</taxon>
        <taxon>Bacteroidia</taxon>
        <taxon>Bacteroidales</taxon>
        <taxon>Prevotellaceae</taxon>
        <taxon>Palleniella</taxon>
    </lineage>
</organism>
<keyword evidence="1" id="KW-0808">Transferase</keyword>
<proteinExistence type="predicted"/>
<name>A0AC61QP31_9BACT</name>
<keyword evidence="1" id="KW-0489">Methyltransferase</keyword>
<accession>A0AC61QP31</accession>